<dbReference type="InterPro" id="IPR050812">
    <property type="entry name" value="Preph/Arog_dehydrog"/>
</dbReference>
<dbReference type="PROSITE" id="PS51176">
    <property type="entry name" value="PDH_ADH"/>
    <property type="match status" value="1"/>
</dbReference>
<accession>A0A383TUG9</accession>
<dbReference type="Gene3D" id="3.40.50.720">
    <property type="entry name" value="NAD(P)-binding Rossmann-like Domain"/>
    <property type="match status" value="1"/>
</dbReference>
<dbReference type="FunFam" id="3.40.50.720:FF:000208">
    <property type="entry name" value="Prephenate dehydrogenase"/>
    <property type="match status" value="1"/>
</dbReference>
<dbReference type="OrthoDB" id="9802008at2"/>
<dbReference type="InterPro" id="IPR046826">
    <property type="entry name" value="PDH_N"/>
</dbReference>
<dbReference type="InterPro" id="IPR003099">
    <property type="entry name" value="Prephen_DH"/>
</dbReference>
<dbReference type="GO" id="GO:0006571">
    <property type="term" value="P:tyrosine biosynthetic process"/>
    <property type="evidence" value="ECO:0007669"/>
    <property type="project" value="InterPro"/>
</dbReference>
<organism evidence="3 4">
    <name type="scientific">Candidatus Ornithobacterium hominis</name>
    <dbReference type="NCBI Taxonomy" id="2497989"/>
    <lineage>
        <taxon>Bacteria</taxon>
        <taxon>Pseudomonadati</taxon>
        <taxon>Bacteroidota</taxon>
        <taxon>Flavobacteriia</taxon>
        <taxon>Flavobacteriales</taxon>
        <taxon>Weeksellaceae</taxon>
        <taxon>Ornithobacterium</taxon>
    </lineage>
</organism>
<evidence type="ECO:0000256" key="1">
    <source>
        <dbReference type="ARBA" id="ARBA00023002"/>
    </source>
</evidence>
<gene>
    <name evidence="3" type="primary">tyrC</name>
    <name evidence="3" type="ORF">SAMEA104719789_00419</name>
</gene>
<dbReference type="EMBL" id="UNSC01000001">
    <property type="protein sequence ID" value="SZD71322.1"/>
    <property type="molecule type" value="Genomic_DNA"/>
</dbReference>
<dbReference type="SUPFAM" id="SSF48179">
    <property type="entry name" value="6-phosphogluconate dehydrogenase C-terminal domain-like"/>
    <property type="match status" value="1"/>
</dbReference>
<dbReference type="InterPro" id="IPR036291">
    <property type="entry name" value="NAD(P)-bd_dom_sf"/>
</dbReference>
<keyword evidence="4" id="KW-1185">Reference proteome</keyword>
<dbReference type="GO" id="GO:0047794">
    <property type="term" value="F:cyclohexadienyl dehydrogenase activity"/>
    <property type="evidence" value="ECO:0007669"/>
    <property type="project" value="UniProtKB-EC"/>
</dbReference>
<dbReference type="PANTHER" id="PTHR21363">
    <property type="entry name" value="PREPHENATE DEHYDROGENASE"/>
    <property type="match status" value="1"/>
</dbReference>
<dbReference type="Pfam" id="PF02153">
    <property type="entry name" value="PDH_N"/>
    <property type="match status" value="1"/>
</dbReference>
<dbReference type="InterPro" id="IPR008927">
    <property type="entry name" value="6-PGluconate_DH-like_C_sf"/>
</dbReference>
<proteinExistence type="predicted"/>
<dbReference type="NCBIfam" id="NF006307">
    <property type="entry name" value="PRK08507.1"/>
    <property type="match status" value="1"/>
</dbReference>
<dbReference type="AlphaFoldDB" id="A0A383TUG9"/>
<sequence>MKGGKTLGIIGVGLMGGSLALRAKKFNLFQHIIGVEKNQAHTRQALEKGIVDETLSFPEALEKSDVILVALPVSATAEILPQILDQIQPHQFVFDLASTKEHIVNSVKNHIARQNYVATHPMWGTENSGPLAATEESFENKVLVICDAEDSREEWVKQTQDLYQKLGMKVIFMDSKSHDLHVAYISHISHVTSYALANTVLEKEKEERIFQLASSGFSSTVRLAKSHADMWLPIFKHNRENVLDVLEEHITQLQKFQTALIMERYNEIENYILNANKIRKILDKKI</sequence>
<dbReference type="GO" id="GO:0008977">
    <property type="term" value="F:prephenate dehydrogenase (NAD+) activity"/>
    <property type="evidence" value="ECO:0007669"/>
    <property type="project" value="InterPro"/>
</dbReference>
<keyword evidence="1 3" id="KW-0560">Oxidoreductase</keyword>
<dbReference type="Pfam" id="PF20463">
    <property type="entry name" value="PDH_C"/>
    <property type="match status" value="1"/>
</dbReference>
<dbReference type="RefSeq" id="WP_119058914.1">
    <property type="nucleotide sequence ID" value="NZ_UNSC01000001.1"/>
</dbReference>
<name>A0A383TUG9_9FLAO</name>
<reference evidence="3 4" key="1">
    <citation type="submission" date="2018-09" db="EMBL/GenBank/DDBJ databases">
        <authorList>
            <consortium name="Pathogen Informatics"/>
        </authorList>
    </citation>
    <scope>NUCLEOTIDE SEQUENCE [LARGE SCALE GENOMIC DNA]</scope>
    <source>
        <strain evidence="3 4">OH-22767</strain>
    </source>
</reference>
<dbReference type="InterPro" id="IPR046825">
    <property type="entry name" value="PDH_C"/>
</dbReference>
<dbReference type="SUPFAM" id="SSF51735">
    <property type="entry name" value="NAD(P)-binding Rossmann-fold domains"/>
    <property type="match status" value="1"/>
</dbReference>
<evidence type="ECO:0000259" key="2">
    <source>
        <dbReference type="PROSITE" id="PS51176"/>
    </source>
</evidence>
<evidence type="ECO:0000313" key="3">
    <source>
        <dbReference type="EMBL" id="SZD71322.1"/>
    </source>
</evidence>
<dbReference type="GO" id="GO:0070403">
    <property type="term" value="F:NAD+ binding"/>
    <property type="evidence" value="ECO:0007669"/>
    <property type="project" value="InterPro"/>
</dbReference>
<dbReference type="EC" id="1.3.1.43" evidence="3"/>
<evidence type="ECO:0000313" key="4">
    <source>
        <dbReference type="Proteomes" id="UP000262142"/>
    </source>
</evidence>
<dbReference type="GO" id="GO:0004665">
    <property type="term" value="F:prephenate dehydrogenase (NADP+) activity"/>
    <property type="evidence" value="ECO:0007669"/>
    <property type="project" value="InterPro"/>
</dbReference>
<feature type="domain" description="Prephenate/arogenate dehydrogenase" evidence="2">
    <location>
        <begin position="5"/>
        <end position="286"/>
    </location>
</feature>
<dbReference type="Proteomes" id="UP000262142">
    <property type="component" value="Unassembled WGS sequence"/>
</dbReference>
<dbReference type="Gene3D" id="1.10.3660.10">
    <property type="entry name" value="6-phosphogluconate dehydrogenase C-terminal like domain"/>
    <property type="match status" value="1"/>
</dbReference>
<protein>
    <submittedName>
        <fullName evidence="3">Arogenate dehydrogenase</fullName>
        <ecNumber evidence="3">1.3.1.43</ecNumber>
    </submittedName>
</protein>
<dbReference type="PANTHER" id="PTHR21363:SF0">
    <property type="entry name" value="PREPHENATE DEHYDROGENASE [NADP(+)]"/>
    <property type="match status" value="1"/>
</dbReference>